<dbReference type="AlphaFoldDB" id="A0AA38FFQ9"/>
<protein>
    <submittedName>
        <fullName evidence="1">Uncharacterized protein</fullName>
    </submittedName>
</protein>
<organism evidence="1 2">
    <name type="scientific">Taxus chinensis</name>
    <name type="common">Chinese yew</name>
    <name type="synonym">Taxus wallichiana var. chinensis</name>
    <dbReference type="NCBI Taxonomy" id="29808"/>
    <lineage>
        <taxon>Eukaryota</taxon>
        <taxon>Viridiplantae</taxon>
        <taxon>Streptophyta</taxon>
        <taxon>Embryophyta</taxon>
        <taxon>Tracheophyta</taxon>
        <taxon>Spermatophyta</taxon>
        <taxon>Pinopsida</taxon>
        <taxon>Pinidae</taxon>
        <taxon>Conifers II</taxon>
        <taxon>Cupressales</taxon>
        <taxon>Taxaceae</taxon>
        <taxon>Taxus</taxon>
    </lineage>
</organism>
<dbReference type="Proteomes" id="UP000824469">
    <property type="component" value="Unassembled WGS sequence"/>
</dbReference>
<sequence length="52" mass="5729">PGGHMEVSTAFPGLRQIFTQLVQFGGTGTHGEPALIQGLRFGYHLEVVPWRH</sequence>
<gene>
    <name evidence="1" type="ORF">KI387_031348</name>
</gene>
<feature type="non-terminal residue" evidence="1">
    <location>
        <position position="52"/>
    </location>
</feature>
<evidence type="ECO:0000313" key="2">
    <source>
        <dbReference type="Proteomes" id="UP000824469"/>
    </source>
</evidence>
<dbReference type="EMBL" id="JAHRHJ020000010">
    <property type="protein sequence ID" value="KAH9299666.1"/>
    <property type="molecule type" value="Genomic_DNA"/>
</dbReference>
<accession>A0AA38FFQ9</accession>
<proteinExistence type="predicted"/>
<comment type="caution">
    <text evidence="1">The sequence shown here is derived from an EMBL/GenBank/DDBJ whole genome shotgun (WGS) entry which is preliminary data.</text>
</comment>
<keyword evidence="2" id="KW-1185">Reference proteome</keyword>
<reference evidence="1 2" key="1">
    <citation type="journal article" date="2021" name="Nat. Plants">
        <title>The Taxus genome provides insights into paclitaxel biosynthesis.</title>
        <authorList>
            <person name="Xiong X."/>
            <person name="Gou J."/>
            <person name="Liao Q."/>
            <person name="Li Y."/>
            <person name="Zhou Q."/>
            <person name="Bi G."/>
            <person name="Li C."/>
            <person name="Du R."/>
            <person name="Wang X."/>
            <person name="Sun T."/>
            <person name="Guo L."/>
            <person name="Liang H."/>
            <person name="Lu P."/>
            <person name="Wu Y."/>
            <person name="Zhang Z."/>
            <person name="Ro D.K."/>
            <person name="Shang Y."/>
            <person name="Huang S."/>
            <person name="Yan J."/>
        </authorList>
    </citation>
    <scope>NUCLEOTIDE SEQUENCE [LARGE SCALE GENOMIC DNA]</scope>
    <source>
        <strain evidence="1">Ta-2019</strain>
    </source>
</reference>
<name>A0AA38FFQ9_TAXCH</name>
<feature type="non-terminal residue" evidence="1">
    <location>
        <position position="1"/>
    </location>
</feature>
<evidence type="ECO:0000313" key="1">
    <source>
        <dbReference type="EMBL" id="KAH9299666.1"/>
    </source>
</evidence>